<dbReference type="OrthoDB" id="290141at2759"/>
<dbReference type="InterPro" id="IPR001763">
    <property type="entry name" value="Rhodanese-like_dom"/>
</dbReference>
<evidence type="ECO:0000256" key="3">
    <source>
        <dbReference type="ARBA" id="ARBA00022473"/>
    </source>
</evidence>
<dbReference type="SUPFAM" id="SSF52821">
    <property type="entry name" value="Rhodanese/Cell cycle control phosphatase"/>
    <property type="match status" value="1"/>
</dbReference>
<dbReference type="Pfam" id="PF00566">
    <property type="entry name" value="RabGAP-TBC"/>
    <property type="match status" value="1"/>
</dbReference>
<name>A0A1R2AYA1_9CILI</name>
<dbReference type="PROSITE" id="PS50086">
    <property type="entry name" value="TBC_RABGAP"/>
    <property type="match status" value="1"/>
</dbReference>
<proteinExistence type="predicted"/>
<comment type="subcellular location">
    <subcellularLocation>
        <location evidence="1">Golgi apparatus</location>
        <location evidence="1">trans-Golgi network</location>
    </subcellularLocation>
</comment>
<keyword evidence="8" id="KW-1185">Reference proteome</keyword>
<dbReference type="InterPro" id="IPR035969">
    <property type="entry name" value="Rab-GAP_TBC_sf"/>
</dbReference>
<dbReference type="AlphaFoldDB" id="A0A1R2AYA1"/>
<evidence type="ECO:0000313" key="8">
    <source>
        <dbReference type="Proteomes" id="UP000187209"/>
    </source>
</evidence>
<evidence type="ECO:0000256" key="1">
    <source>
        <dbReference type="ARBA" id="ARBA00004601"/>
    </source>
</evidence>
<dbReference type="Gene3D" id="1.10.472.80">
    <property type="entry name" value="Ypt/Rab-GAP domain of gyp1p, domain 3"/>
    <property type="match status" value="1"/>
</dbReference>
<dbReference type="GO" id="GO:0042147">
    <property type="term" value="P:retrograde transport, endosome to Golgi"/>
    <property type="evidence" value="ECO:0007669"/>
    <property type="project" value="InterPro"/>
</dbReference>
<dbReference type="PANTHER" id="PTHR13297">
    <property type="entry name" value="TBC1 DOMAIN FAMILY MEMBER 23-RELATED"/>
    <property type="match status" value="1"/>
</dbReference>
<evidence type="ECO:0000259" key="5">
    <source>
        <dbReference type="PROSITE" id="PS50086"/>
    </source>
</evidence>
<reference evidence="7 8" key="1">
    <citation type="submission" date="2016-11" db="EMBL/GenBank/DDBJ databases">
        <title>The macronuclear genome of Stentor coeruleus: a giant cell with tiny introns.</title>
        <authorList>
            <person name="Slabodnick M."/>
            <person name="Ruby J.G."/>
            <person name="Reiff S.B."/>
            <person name="Swart E.C."/>
            <person name="Gosai S."/>
            <person name="Prabakaran S."/>
            <person name="Witkowska E."/>
            <person name="Larue G.E."/>
            <person name="Fisher S."/>
            <person name="Freeman R.M."/>
            <person name="Gunawardena J."/>
            <person name="Chu W."/>
            <person name="Stover N.A."/>
            <person name="Gregory B.D."/>
            <person name="Nowacki M."/>
            <person name="Derisi J."/>
            <person name="Roy S.W."/>
            <person name="Marshall W.F."/>
            <person name="Sood P."/>
        </authorList>
    </citation>
    <scope>NUCLEOTIDE SEQUENCE [LARGE SCALE GENOMIC DNA]</scope>
    <source>
        <strain evidence="7">WM001</strain>
    </source>
</reference>
<dbReference type="SMART" id="SM00164">
    <property type="entry name" value="TBC"/>
    <property type="match status" value="1"/>
</dbReference>
<dbReference type="GO" id="GO:0005802">
    <property type="term" value="C:trans-Golgi network"/>
    <property type="evidence" value="ECO:0007669"/>
    <property type="project" value="TreeGrafter"/>
</dbReference>
<dbReference type="Gene3D" id="1.10.8.270">
    <property type="entry name" value="putative rabgap domain of human tbc1 domain family member 14 like domains"/>
    <property type="match status" value="1"/>
</dbReference>
<dbReference type="GO" id="GO:0099041">
    <property type="term" value="P:vesicle tethering to Golgi"/>
    <property type="evidence" value="ECO:0007669"/>
    <property type="project" value="TreeGrafter"/>
</dbReference>
<feature type="domain" description="Rab-GAP TBC" evidence="5">
    <location>
        <begin position="1"/>
        <end position="179"/>
    </location>
</feature>
<dbReference type="Proteomes" id="UP000187209">
    <property type="component" value="Unassembled WGS sequence"/>
</dbReference>
<dbReference type="PROSITE" id="PS50206">
    <property type="entry name" value="RHODANESE_3"/>
    <property type="match status" value="1"/>
</dbReference>
<sequence length="587" mass="68244">MEIDINEWKELLGVKNVSLPNIATHFDLHNQRVIKADVLRTKSGVFTDKEMNLLETLLTYYCKDTGTSYKQGINEIFAPFLLMMRNGISLEEAYVMGKYFIEKCLLTMFKDDTFRPAQAMFHIIRILLKYINPLLAVYLEPLFVTPELYATSWVVTLFATKIPKLENVFYMWREILIEKDPIFSCYLAVSLLEHYQIQIEDKKCLNAAEAISKIRIQTFWDLKSIIECAKTFKRSLPFSWRYQVMNFDIFNLQTVDLVIKDLHKKRCMTLLSREIIPKLYPGLKCTCQDLCVWCDDRNCFKKPMIFVDCRTELEQQSGVIPNTEVIDDSLWANPMAIERYVNRFFHIRNTSHIVLIGSSNINPSLIGNKNKVPKASYEMVEFLYDILVEKGFSYVSIIEGGFSVFHQLLLRFNIEIKNHIPEYCFVCNPDACKPVNKTSARLKKITKSMSEVLKTTVTKVVSGFSFNMGTIKDVEEVIEYTDSVTYLCRKFDKVTQGHSDEEYSLLIMKTEVVLGRYVNNNPKKIVKVLETFPVCELLKITSMKKFPNVLTFFTTNKQLCLILEDSKKAKDCTTNVTNYFRELKTKK</sequence>
<dbReference type="InterPro" id="IPR039755">
    <property type="entry name" value="TBC1D23"/>
</dbReference>
<evidence type="ECO:0000256" key="2">
    <source>
        <dbReference type="ARBA" id="ARBA00014207"/>
    </source>
</evidence>
<dbReference type="GO" id="GO:0005829">
    <property type="term" value="C:cytosol"/>
    <property type="evidence" value="ECO:0007669"/>
    <property type="project" value="GOC"/>
</dbReference>
<evidence type="ECO:0000259" key="6">
    <source>
        <dbReference type="PROSITE" id="PS50206"/>
    </source>
</evidence>
<dbReference type="InterPro" id="IPR036873">
    <property type="entry name" value="Rhodanese-like_dom_sf"/>
</dbReference>
<accession>A0A1R2AYA1</accession>
<evidence type="ECO:0000313" key="7">
    <source>
        <dbReference type="EMBL" id="OMJ69514.1"/>
    </source>
</evidence>
<feature type="domain" description="Rhodanese" evidence="6">
    <location>
        <begin position="300"/>
        <end position="414"/>
    </location>
</feature>
<evidence type="ECO:0000256" key="4">
    <source>
        <dbReference type="ARBA" id="ARBA00023034"/>
    </source>
</evidence>
<organism evidence="7 8">
    <name type="scientific">Stentor coeruleus</name>
    <dbReference type="NCBI Taxonomy" id="5963"/>
    <lineage>
        <taxon>Eukaryota</taxon>
        <taxon>Sar</taxon>
        <taxon>Alveolata</taxon>
        <taxon>Ciliophora</taxon>
        <taxon>Postciliodesmatophora</taxon>
        <taxon>Heterotrichea</taxon>
        <taxon>Heterotrichida</taxon>
        <taxon>Stentoridae</taxon>
        <taxon>Stentor</taxon>
    </lineage>
</organism>
<keyword evidence="4" id="KW-0333">Golgi apparatus</keyword>
<dbReference type="InterPro" id="IPR000195">
    <property type="entry name" value="Rab-GAP-TBC_dom"/>
</dbReference>
<dbReference type="SUPFAM" id="SSF47923">
    <property type="entry name" value="Ypt/Rab-GAP domain of gyp1p"/>
    <property type="match status" value="2"/>
</dbReference>
<gene>
    <name evidence="7" type="ORF">SteCoe_32744</name>
</gene>
<protein>
    <recommendedName>
        <fullName evidence="2">TBC1 domain family member 23</fullName>
    </recommendedName>
</protein>
<keyword evidence="3" id="KW-0217">Developmental protein</keyword>
<dbReference type="EMBL" id="MPUH01001189">
    <property type="protein sequence ID" value="OMJ69514.1"/>
    <property type="molecule type" value="Genomic_DNA"/>
</dbReference>
<comment type="caution">
    <text evidence="7">The sequence shown here is derived from an EMBL/GenBank/DDBJ whole genome shotgun (WGS) entry which is preliminary data.</text>
</comment>
<dbReference type="PANTHER" id="PTHR13297:SF5">
    <property type="entry name" value="TBC1 DOMAIN FAMILY MEMBER 23"/>
    <property type="match status" value="1"/>
</dbReference>